<dbReference type="AlphaFoldDB" id="A0A8S1N1K6"/>
<feature type="transmembrane region" description="Helical" evidence="1">
    <location>
        <begin position="100"/>
        <end position="117"/>
    </location>
</feature>
<feature type="transmembrane region" description="Helical" evidence="1">
    <location>
        <begin position="67"/>
        <end position="88"/>
    </location>
</feature>
<dbReference type="Proteomes" id="UP000688137">
    <property type="component" value="Unassembled WGS sequence"/>
</dbReference>
<protein>
    <recommendedName>
        <fullName evidence="5">Transmembrane protein</fullName>
    </recommendedName>
</protein>
<evidence type="ECO:0000256" key="1">
    <source>
        <dbReference type="SAM" id="Phobius"/>
    </source>
</evidence>
<keyword evidence="1" id="KW-1133">Transmembrane helix</keyword>
<keyword evidence="1" id="KW-0472">Membrane</keyword>
<sequence length="180" mass="21474">MILIHKHQLFCQECTVTERGQGIQYLKEYSDSQASKQCGKQQQINNANEVMNCLVLFMKLQRISIHLLILQLWHMLITLQIYAILIYSIKEKECEVNQTWYLNSLILKSQLIVLFVYSERNMKMQAIAMNNQQMNMTGLLKMCFQQGLLFQMLILNEHALLPKFMKMRQEHRDEMIKWQL</sequence>
<proteinExistence type="predicted"/>
<keyword evidence="1" id="KW-0812">Transmembrane</keyword>
<evidence type="ECO:0000313" key="2">
    <source>
        <dbReference type="EMBL" id="CAD8080942.1"/>
    </source>
</evidence>
<dbReference type="EMBL" id="CAJJDM010000066">
    <property type="protein sequence ID" value="CAD8080942.1"/>
    <property type="molecule type" value="Genomic_DNA"/>
</dbReference>
<keyword evidence="4" id="KW-1185">Reference proteome</keyword>
<evidence type="ECO:0008006" key="5">
    <source>
        <dbReference type="Google" id="ProtNLM"/>
    </source>
</evidence>
<accession>A0A8S1N1K6</accession>
<organism evidence="3 4">
    <name type="scientific">Paramecium primaurelia</name>
    <dbReference type="NCBI Taxonomy" id="5886"/>
    <lineage>
        <taxon>Eukaryota</taxon>
        <taxon>Sar</taxon>
        <taxon>Alveolata</taxon>
        <taxon>Ciliophora</taxon>
        <taxon>Intramacronucleata</taxon>
        <taxon>Oligohymenophorea</taxon>
        <taxon>Peniculida</taxon>
        <taxon>Parameciidae</taxon>
        <taxon>Paramecium</taxon>
    </lineage>
</organism>
<dbReference type="EMBL" id="CAJJDM010000066">
    <property type="protein sequence ID" value="CAD8080944.1"/>
    <property type="molecule type" value="Genomic_DNA"/>
</dbReference>
<evidence type="ECO:0000313" key="3">
    <source>
        <dbReference type="EMBL" id="CAD8080944.1"/>
    </source>
</evidence>
<name>A0A8S1N1K6_PARPR</name>
<gene>
    <name evidence="2" type="ORF">PPRIM_AZ9-3.1.T0640243</name>
    <name evidence="3" type="ORF">PPRIM_AZ9-3.1.T0640244</name>
</gene>
<evidence type="ECO:0000313" key="4">
    <source>
        <dbReference type="Proteomes" id="UP000688137"/>
    </source>
</evidence>
<comment type="caution">
    <text evidence="3">The sequence shown here is derived from an EMBL/GenBank/DDBJ whole genome shotgun (WGS) entry which is preliminary data.</text>
</comment>
<reference evidence="3" key="1">
    <citation type="submission" date="2021-01" db="EMBL/GenBank/DDBJ databases">
        <authorList>
            <consortium name="Genoscope - CEA"/>
            <person name="William W."/>
        </authorList>
    </citation>
    <scope>NUCLEOTIDE SEQUENCE</scope>
</reference>